<feature type="compositionally biased region" description="Low complexity" evidence="1">
    <location>
        <begin position="365"/>
        <end position="395"/>
    </location>
</feature>
<name>A0A8K0KCF1_LADFU</name>
<comment type="caution">
    <text evidence="2">The sequence shown here is derived from an EMBL/GenBank/DDBJ whole genome shotgun (WGS) entry which is preliminary data.</text>
</comment>
<evidence type="ECO:0000313" key="2">
    <source>
        <dbReference type="EMBL" id="KAG8232397.1"/>
    </source>
</evidence>
<dbReference type="Proteomes" id="UP000792457">
    <property type="component" value="Unassembled WGS sequence"/>
</dbReference>
<reference evidence="2" key="1">
    <citation type="submission" date="2013-04" db="EMBL/GenBank/DDBJ databases">
        <authorList>
            <person name="Qu J."/>
            <person name="Murali S.C."/>
            <person name="Bandaranaike D."/>
            <person name="Bellair M."/>
            <person name="Blankenburg K."/>
            <person name="Chao H."/>
            <person name="Dinh H."/>
            <person name="Doddapaneni H."/>
            <person name="Downs B."/>
            <person name="Dugan-Rocha S."/>
            <person name="Elkadiri S."/>
            <person name="Gnanaolivu R.D."/>
            <person name="Hernandez B."/>
            <person name="Javaid M."/>
            <person name="Jayaseelan J.C."/>
            <person name="Lee S."/>
            <person name="Li M."/>
            <person name="Ming W."/>
            <person name="Munidasa M."/>
            <person name="Muniz J."/>
            <person name="Nguyen L."/>
            <person name="Ongeri F."/>
            <person name="Osuji N."/>
            <person name="Pu L.-L."/>
            <person name="Puazo M."/>
            <person name="Qu C."/>
            <person name="Quiroz J."/>
            <person name="Raj R."/>
            <person name="Weissenberger G."/>
            <person name="Xin Y."/>
            <person name="Zou X."/>
            <person name="Han Y."/>
            <person name="Richards S."/>
            <person name="Worley K."/>
            <person name="Muzny D."/>
            <person name="Gibbs R."/>
        </authorList>
    </citation>
    <scope>NUCLEOTIDE SEQUENCE</scope>
    <source>
        <strain evidence="2">Sampled in the wild</strain>
    </source>
</reference>
<organism evidence="2 3">
    <name type="scientific">Ladona fulva</name>
    <name type="common">Scarce chaser dragonfly</name>
    <name type="synonym">Libellula fulva</name>
    <dbReference type="NCBI Taxonomy" id="123851"/>
    <lineage>
        <taxon>Eukaryota</taxon>
        <taxon>Metazoa</taxon>
        <taxon>Ecdysozoa</taxon>
        <taxon>Arthropoda</taxon>
        <taxon>Hexapoda</taxon>
        <taxon>Insecta</taxon>
        <taxon>Pterygota</taxon>
        <taxon>Palaeoptera</taxon>
        <taxon>Odonata</taxon>
        <taxon>Epiprocta</taxon>
        <taxon>Anisoptera</taxon>
        <taxon>Libelluloidea</taxon>
        <taxon>Libellulidae</taxon>
        <taxon>Ladona</taxon>
    </lineage>
</organism>
<feature type="compositionally biased region" description="Polar residues" evidence="1">
    <location>
        <begin position="86"/>
        <end position="100"/>
    </location>
</feature>
<feature type="region of interest" description="Disordered" evidence="1">
    <location>
        <begin position="78"/>
        <end position="100"/>
    </location>
</feature>
<gene>
    <name evidence="2" type="ORF">J437_LFUL016175</name>
</gene>
<feature type="region of interest" description="Disordered" evidence="1">
    <location>
        <begin position="110"/>
        <end position="129"/>
    </location>
</feature>
<feature type="compositionally biased region" description="Basic and acidic residues" evidence="1">
    <location>
        <begin position="110"/>
        <end position="124"/>
    </location>
</feature>
<feature type="region of interest" description="Disordered" evidence="1">
    <location>
        <begin position="343"/>
        <end position="395"/>
    </location>
</feature>
<protein>
    <submittedName>
        <fullName evidence="2">Uncharacterized protein</fullName>
    </submittedName>
</protein>
<evidence type="ECO:0000256" key="1">
    <source>
        <dbReference type="SAM" id="MobiDB-lite"/>
    </source>
</evidence>
<dbReference type="EMBL" id="KZ308616">
    <property type="protein sequence ID" value="KAG8232397.1"/>
    <property type="molecule type" value="Genomic_DNA"/>
</dbReference>
<reference evidence="2" key="2">
    <citation type="submission" date="2017-10" db="EMBL/GenBank/DDBJ databases">
        <title>Ladona fulva Genome sequencing and assembly.</title>
        <authorList>
            <person name="Murali S."/>
            <person name="Richards S."/>
            <person name="Bandaranaike D."/>
            <person name="Bellair M."/>
            <person name="Blankenburg K."/>
            <person name="Chao H."/>
            <person name="Dinh H."/>
            <person name="Doddapaneni H."/>
            <person name="Dugan-Rocha S."/>
            <person name="Elkadiri S."/>
            <person name="Gnanaolivu R."/>
            <person name="Hernandez B."/>
            <person name="Skinner E."/>
            <person name="Javaid M."/>
            <person name="Lee S."/>
            <person name="Li M."/>
            <person name="Ming W."/>
            <person name="Munidasa M."/>
            <person name="Muniz J."/>
            <person name="Nguyen L."/>
            <person name="Hughes D."/>
            <person name="Osuji N."/>
            <person name="Pu L.-L."/>
            <person name="Puazo M."/>
            <person name="Qu C."/>
            <person name="Quiroz J."/>
            <person name="Raj R."/>
            <person name="Weissenberger G."/>
            <person name="Xin Y."/>
            <person name="Zou X."/>
            <person name="Han Y."/>
            <person name="Worley K."/>
            <person name="Muzny D."/>
            <person name="Gibbs R."/>
        </authorList>
    </citation>
    <scope>NUCLEOTIDE SEQUENCE</scope>
    <source>
        <strain evidence="2">Sampled in the wild</strain>
    </source>
</reference>
<keyword evidence="3" id="KW-1185">Reference proteome</keyword>
<feature type="non-terminal residue" evidence="2">
    <location>
        <position position="1"/>
    </location>
</feature>
<sequence length="550" mass="60331">MNSISLDALCNGKSSANCVSVVEARSACQVVQEENQGQERTTRSVQFAGSLDTHVLKNISSTDNFNAGKVRKDGMGHPGLLFQVSKDGSASETRNSSIGSNLESTKYVDSKCADRNKSTSDEKLTPASNGGEIHDDAYCKVKNENISNNSWFRTWPERGPDKFIYCSGKSTKNSTSDCRLNGVPDERKQEWHGRITQDNGAGISEKVNKSNFANPRKGNNSRACSAEFNTQHSLSPRADGCAVAENVDASLASSNCKCISTPISLTKLLESMPSLAYNPVTKGLQLAVTEREAKGDRENDIPICKPAIPDDEEDDLCERVAPPWAQHHPGCLRNGRLEIIEEEDEEERRKGNRQRTVEDPPDLFPSLPARPLPSTSSSSASLSSVSSLSTGTGGCTTDEGCHGEGPFGAPCHHSKAGENRRSGITGFFSSVGEFEEPQSLRLRRKNERMLRNPDENVRTNGYYSDFIRESYDPIPVEINSKLSLLGSKRKHFKESVKHSFNGGHILHVGASFQTAAMELFGKCCHNYIVLVLLYKKCPRANATAFRLIFR</sequence>
<evidence type="ECO:0000313" key="3">
    <source>
        <dbReference type="Proteomes" id="UP000792457"/>
    </source>
</evidence>
<proteinExistence type="predicted"/>
<dbReference type="AlphaFoldDB" id="A0A8K0KCF1"/>
<accession>A0A8K0KCF1</accession>